<keyword evidence="2" id="KW-0812">Transmembrane</keyword>
<keyword evidence="2" id="KW-1133">Transmembrane helix</keyword>
<gene>
    <name evidence="3" type="ORF">SRED_002394</name>
</gene>
<reference evidence="3 4" key="1">
    <citation type="submission" date="2018-05" db="EMBL/GenBank/DDBJ databases">
        <title>Compelete Genome Sequence of Spiroplasma melliferum.</title>
        <authorList>
            <person name="Davis R.E."/>
            <person name="Shao J.Y."/>
            <person name="Zhao Y."/>
            <person name="Gasparich G.E."/>
        </authorList>
    </citation>
    <scope>NUCLEOTIDE SEQUENCE [LARGE SCALE GENOMIC DNA]</scope>
    <source>
        <strain evidence="3 4">AS576</strain>
    </source>
</reference>
<organism evidence="3 4">
    <name type="scientific">Spiroplasma melliferum</name>
    <dbReference type="NCBI Taxonomy" id="2134"/>
    <lineage>
        <taxon>Bacteria</taxon>
        <taxon>Bacillati</taxon>
        <taxon>Mycoplasmatota</taxon>
        <taxon>Mollicutes</taxon>
        <taxon>Entomoplasmatales</taxon>
        <taxon>Spiroplasmataceae</taxon>
        <taxon>Spiroplasma</taxon>
    </lineage>
</organism>
<dbReference type="Proteomes" id="UP000298715">
    <property type="component" value="Chromosome"/>
</dbReference>
<proteinExistence type="predicted"/>
<sequence>MKKICGWLGIIFVMSNIISHVTVTSIYYKSFQPTFTNFRSNNMIYPWTKKLWEKNIWKRQTTSNYDLLKEDQDENNNDVSDDEISLISSEQFSPSQFYQLCNNLVDNSDQADTTNEREQMLDESNNIDEPQQQMSSLLQTQTDSSSRPELTNCSHLEPRIPLDKVIIKRNLGILPNDKENTVFKAIKKWNPNFNQEQVTLRNLGRTKTGSILYQIRAKKNCAAIYSGILHIRFNLMDDSSVKKQMLLSNIIVVRDLGLLADSSPETILAAVARLNPGFQQKQVRIRTYGIYKEGLFWCDIIAKSLCSPYYGSIRVRFNLIAGVTLKYKKKALADVIKVRDLGLLADSSPETILTAVARLNPEFDPAYATVTFYRKNINGNITIIVRASRSKNSIYSGTLNISFKIQATDSIDDKRISLADVIKVRDLGLLADSSPETILTAVTRLNPDFDPSQITLHFKFFHRRNGTYSIRVRAKLGVGTSYCGSVYVFFTLEKDASSKNSLHSPSLLIPDENQPGPSGLQTNQFVICDQEEKQLSNEEETNQQDLTNIIPVTNLGFLPNNDRITIFQQLQTLYPSLNINEIYGHWATTDREGNIFWLIYPATNSNYTSVVLIHFQVISSQFQQHVVVNPVQVPPINLPRTLTNYEYHFLNQKIEKISLENNKNLGINLMLKNNPIIEQYNSLPSAEKQKWFNAINNHFQTLSKPKQKIFKEQLKTIGTTALAQGINASKTKITANPSPVTNNHHIDNTSSVLASSSISALGLGGMTKMTGISPTEGLKTTANYLKNMIFSPRSTAAIESEETMELTPLLTTTAPEELTMAETLTAETTATVISEGTIIGTEATVSTALAPETLGLSLVIGGLILAGTGLLYWIFNDNSVVKHESNNQYNEIEKYYQFLAHDKLKISISTK</sequence>
<feature type="compositionally biased region" description="Low complexity" evidence="1">
    <location>
        <begin position="131"/>
        <end position="145"/>
    </location>
</feature>
<evidence type="ECO:0000313" key="4">
    <source>
        <dbReference type="Proteomes" id="UP000298715"/>
    </source>
</evidence>
<protein>
    <submittedName>
        <fullName evidence="3">Uncharacterized protein</fullName>
    </submittedName>
</protein>
<feature type="transmembrane region" description="Helical" evidence="2">
    <location>
        <begin position="854"/>
        <end position="875"/>
    </location>
</feature>
<evidence type="ECO:0000256" key="2">
    <source>
        <dbReference type="SAM" id="Phobius"/>
    </source>
</evidence>
<evidence type="ECO:0000256" key="1">
    <source>
        <dbReference type="SAM" id="MobiDB-lite"/>
    </source>
</evidence>
<keyword evidence="2" id="KW-0472">Membrane</keyword>
<evidence type="ECO:0000313" key="3">
    <source>
        <dbReference type="EMBL" id="QCO23914.1"/>
    </source>
</evidence>
<keyword evidence="4" id="KW-1185">Reference proteome</keyword>
<name>A0ABX5U9C6_SPIME</name>
<feature type="region of interest" description="Disordered" evidence="1">
    <location>
        <begin position="125"/>
        <end position="151"/>
    </location>
</feature>
<accession>A0ABX5U9C6</accession>
<dbReference type="EMBL" id="CP029202">
    <property type="protein sequence ID" value="QCO23914.1"/>
    <property type="molecule type" value="Genomic_DNA"/>
</dbReference>